<reference evidence="1 2" key="1">
    <citation type="submission" date="2020-06" db="EMBL/GenBank/DDBJ databases">
        <authorList>
            <person name="Li R."/>
            <person name="Bekaert M."/>
        </authorList>
    </citation>
    <scope>NUCLEOTIDE SEQUENCE [LARGE SCALE GENOMIC DNA]</scope>
    <source>
        <strain evidence="2">wild</strain>
    </source>
</reference>
<evidence type="ECO:0000313" key="2">
    <source>
        <dbReference type="Proteomes" id="UP000507470"/>
    </source>
</evidence>
<dbReference type="EMBL" id="CACVKT020000160">
    <property type="protein sequence ID" value="CAC5356574.1"/>
    <property type="molecule type" value="Genomic_DNA"/>
</dbReference>
<dbReference type="OrthoDB" id="10036512at2759"/>
<keyword evidence="2" id="KW-1185">Reference proteome</keyword>
<dbReference type="Proteomes" id="UP000507470">
    <property type="component" value="Unassembled WGS sequence"/>
</dbReference>
<dbReference type="AlphaFoldDB" id="A0A6J7ZUN8"/>
<proteinExistence type="predicted"/>
<dbReference type="PANTHER" id="PTHR33053">
    <property type="entry name" value="PROTEIN, PUTATIVE-RELATED"/>
    <property type="match status" value="1"/>
</dbReference>
<dbReference type="PANTHER" id="PTHR33053:SF26">
    <property type="entry name" value="TRANSPOSASE DOMAIN-CONTAINING PROTEIN"/>
    <property type="match status" value="1"/>
</dbReference>
<name>A0A6J7ZUN8_MYTCO</name>
<protein>
    <submittedName>
        <fullName evidence="1">Uncharacterized protein</fullName>
    </submittedName>
</protein>
<sequence>MPREFARQPRSLAELYKWKATEFRQFVLYTGPIVLKPVVSNKLYYHFLTLTVAMSIYLDLIKETRSPYCNYAKELMLYFVKTSTDVYGNPFVTYNFHNLIHLGNGVENFQTSLNDISAFRFENYFHKMKKKVRNAQNPIAQLIKRIHEIEKSGTSSTTKQRSFFVSTKKKAGCYLLANYSYAFGKERYPGRKYVCDVVKKQYLESLFLQPCDSKLINIVLAKDMRRHKTQITLDHKDFKRKVICLPYQGGHVLMPMLHGIEKRK</sequence>
<organism evidence="1 2">
    <name type="scientific">Mytilus coruscus</name>
    <name type="common">Sea mussel</name>
    <dbReference type="NCBI Taxonomy" id="42192"/>
    <lineage>
        <taxon>Eukaryota</taxon>
        <taxon>Metazoa</taxon>
        <taxon>Spiralia</taxon>
        <taxon>Lophotrochozoa</taxon>
        <taxon>Mollusca</taxon>
        <taxon>Bivalvia</taxon>
        <taxon>Autobranchia</taxon>
        <taxon>Pteriomorphia</taxon>
        <taxon>Mytilida</taxon>
        <taxon>Mytiloidea</taxon>
        <taxon>Mytilidae</taxon>
        <taxon>Mytilinae</taxon>
        <taxon>Mytilus</taxon>
    </lineage>
</organism>
<evidence type="ECO:0000313" key="1">
    <source>
        <dbReference type="EMBL" id="CAC5356574.1"/>
    </source>
</evidence>
<accession>A0A6J7ZUN8</accession>
<gene>
    <name evidence="1" type="ORF">MCOR_654</name>
</gene>